<dbReference type="RefSeq" id="XP_046008264.1">
    <property type="nucleotide sequence ID" value="XM_046162072.1"/>
</dbReference>
<accession>A0A9P9BPM9</accession>
<dbReference type="GeneID" id="70191618"/>
<sequence>MSLPPPPADLDLNESRVSEMTGALAATWALATIADARDGSVTPDESRAGTISCVLHGRDRVTETQPAKCIGPNECHFKLETSRGNANRTPSCFLPTTSTSSPAAVKRLENLVIEGEPAALPSVEQELRDAQLVSLPTQEECLTKATTLKATGNEAIEQDDYHKALKIYREALEAIYYIVTGREHYIYTDMTALFGPPIQEPRFDLNWDNKRLRLSRELLADICRVFLKLEDWNQLIVWGTQTISPMGGVIIDMAGAESIGEIYYLTALGHKALGKDDEAVRLLEVAKLYLPRDISIGAYDLE</sequence>
<reference evidence="1" key="1">
    <citation type="journal article" date="2021" name="Nat. Commun.">
        <title>Genetic determinants of endophytism in the Arabidopsis root mycobiome.</title>
        <authorList>
            <person name="Mesny F."/>
            <person name="Miyauchi S."/>
            <person name="Thiergart T."/>
            <person name="Pickel B."/>
            <person name="Atanasova L."/>
            <person name="Karlsson M."/>
            <person name="Huettel B."/>
            <person name="Barry K.W."/>
            <person name="Haridas S."/>
            <person name="Chen C."/>
            <person name="Bauer D."/>
            <person name="Andreopoulos W."/>
            <person name="Pangilinan J."/>
            <person name="LaButti K."/>
            <person name="Riley R."/>
            <person name="Lipzen A."/>
            <person name="Clum A."/>
            <person name="Drula E."/>
            <person name="Henrissat B."/>
            <person name="Kohler A."/>
            <person name="Grigoriev I.V."/>
            <person name="Martin F.M."/>
            <person name="Hacquard S."/>
        </authorList>
    </citation>
    <scope>NUCLEOTIDE SEQUENCE</scope>
    <source>
        <strain evidence="1">MPI-CAGE-CH-0230</strain>
    </source>
</reference>
<dbReference type="AlphaFoldDB" id="A0A9P9BPM9"/>
<protein>
    <submittedName>
        <fullName evidence="1">Uncharacterized protein</fullName>
    </submittedName>
</protein>
<dbReference type="OrthoDB" id="5229512at2759"/>
<gene>
    <name evidence="1" type="ORF">B0I36DRAFT_416282</name>
</gene>
<comment type="caution">
    <text evidence="1">The sequence shown here is derived from an EMBL/GenBank/DDBJ whole genome shotgun (WGS) entry which is preliminary data.</text>
</comment>
<dbReference type="Gene3D" id="1.25.40.10">
    <property type="entry name" value="Tetratricopeptide repeat domain"/>
    <property type="match status" value="1"/>
</dbReference>
<dbReference type="SUPFAM" id="SSF48452">
    <property type="entry name" value="TPR-like"/>
    <property type="match status" value="1"/>
</dbReference>
<dbReference type="InterPro" id="IPR011990">
    <property type="entry name" value="TPR-like_helical_dom_sf"/>
</dbReference>
<organism evidence="1 2">
    <name type="scientific">Microdochium trichocladiopsis</name>
    <dbReference type="NCBI Taxonomy" id="1682393"/>
    <lineage>
        <taxon>Eukaryota</taxon>
        <taxon>Fungi</taxon>
        <taxon>Dikarya</taxon>
        <taxon>Ascomycota</taxon>
        <taxon>Pezizomycotina</taxon>
        <taxon>Sordariomycetes</taxon>
        <taxon>Xylariomycetidae</taxon>
        <taxon>Xylariales</taxon>
        <taxon>Microdochiaceae</taxon>
        <taxon>Microdochium</taxon>
    </lineage>
</organism>
<keyword evidence="2" id="KW-1185">Reference proteome</keyword>
<evidence type="ECO:0000313" key="1">
    <source>
        <dbReference type="EMBL" id="KAH7024716.1"/>
    </source>
</evidence>
<dbReference type="EMBL" id="JAGTJQ010000009">
    <property type="protein sequence ID" value="KAH7024716.1"/>
    <property type="molecule type" value="Genomic_DNA"/>
</dbReference>
<name>A0A9P9BPM9_9PEZI</name>
<dbReference type="Proteomes" id="UP000756346">
    <property type="component" value="Unassembled WGS sequence"/>
</dbReference>
<proteinExistence type="predicted"/>
<evidence type="ECO:0000313" key="2">
    <source>
        <dbReference type="Proteomes" id="UP000756346"/>
    </source>
</evidence>